<dbReference type="Pfam" id="PF14602">
    <property type="entry name" value="Hexapep_2"/>
    <property type="match status" value="1"/>
</dbReference>
<comment type="function">
    <text evidence="6">Acetyltransferase implicated in the O-acetylation of Nod factors.</text>
</comment>
<proteinExistence type="inferred from homology"/>
<dbReference type="InterPro" id="IPR011004">
    <property type="entry name" value="Trimer_LpxA-like_sf"/>
</dbReference>
<comment type="caution">
    <text evidence="9">The sequence shown here is derived from an EMBL/GenBank/DDBJ whole genome shotgun (WGS) entry which is preliminary data.</text>
</comment>
<dbReference type="PROSITE" id="PS00101">
    <property type="entry name" value="HEXAPEP_TRANSFERASES"/>
    <property type="match status" value="1"/>
</dbReference>
<dbReference type="AlphaFoldDB" id="A0A3S0ICU7"/>
<sequence>MNQELSNYQKMVSGQEYNYLDAEIMELRKQQQVLNRQANLSFDYQHDEKLLPHKSADANIVLPFYISYGLHIHLGSRVYINSNVTLQDNAPIHIGEHTMIGPNVQLYTANHPLEAEKRCQGYEIAKAISIGKRVWIGGGAIILPGITVGDEAVIGAGSVVTKDVQPKTLVAGNPAKIIKTL</sequence>
<dbReference type="PANTHER" id="PTHR23416:SF23">
    <property type="entry name" value="ACETYLTRANSFERASE C18B11.09C-RELATED"/>
    <property type="match status" value="1"/>
</dbReference>
<dbReference type="PANTHER" id="PTHR23416">
    <property type="entry name" value="SIALIC ACID SYNTHASE-RELATED"/>
    <property type="match status" value="1"/>
</dbReference>
<evidence type="ECO:0000256" key="4">
    <source>
        <dbReference type="ARBA" id="ARBA00022737"/>
    </source>
</evidence>
<protein>
    <recommendedName>
        <fullName evidence="7">Nodulation protein L</fullName>
    </recommendedName>
</protein>
<reference evidence="9 10" key="1">
    <citation type="submission" date="2018-12" db="EMBL/GenBank/DDBJ databases">
        <authorList>
            <person name="Yu L."/>
        </authorList>
    </citation>
    <scope>NUCLEOTIDE SEQUENCE [LARGE SCALE GENOMIC DNA]</scope>
    <source>
        <strain evidence="9 10">HAW-EB5</strain>
    </source>
</reference>
<dbReference type="RefSeq" id="WP_126507090.1">
    <property type="nucleotide sequence ID" value="NZ_RXNV01000009.1"/>
</dbReference>
<evidence type="ECO:0000259" key="8">
    <source>
        <dbReference type="SMART" id="SM01266"/>
    </source>
</evidence>
<keyword evidence="5" id="KW-0012">Acyltransferase</keyword>
<name>A0A3S0ICU7_9GAMM</name>
<evidence type="ECO:0000256" key="7">
    <source>
        <dbReference type="ARBA" id="ARBA00067695"/>
    </source>
</evidence>
<comment type="similarity">
    <text evidence="1">Belongs to the transferase hexapeptide repeat family.</text>
</comment>
<evidence type="ECO:0000313" key="10">
    <source>
        <dbReference type="Proteomes" id="UP000282060"/>
    </source>
</evidence>
<dbReference type="InterPro" id="IPR001451">
    <property type="entry name" value="Hexapep"/>
</dbReference>
<dbReference type="GO" id="GO:0016407">
    <property type="term" value="F:acetyltransferase activity"/>
    <property type="evidence" value="ECO:0007669"/>
    <property type="project" value="InterPro"/>
</dbReference>
<evidence type="ECO:0000256" key="6">
    <source>
        <dbReference type="ARBA" id="ARBA00055587"/>
    </source>
</evidence>
<keyword evidence="10" id="KW-1185">Reference proteome</keyword>
<evidence type="ECO:0000256" key="2">
    <source>
        <dbReference type="ARBA" id="ARBA00022458"/>
    </source>
</evidence>
<dbReference type="InterPro" id="IPR051159">
    <property type="entry name" value="Hexapeptide_acetyltransf"/>
</dbReference>
<evidence type="ECO:0000256" key="5">
    <source>
        <dbReference type="ARBA" id="ARBA00023315"/>
    </source>
</evidence>
<evidence type="ECO:0000256" key="1">
    <source>
        <dbReference type="ARBA" id="ARBA00007274"/>
    </source>
</evidence>
<dbReference type="OrthoDB" id="9815592at2"/>
<dbReference type="InterPro" id="IPR018357">
    <property type="entry name" value="Hexapep_transf_CS"/>
</dbReference>
<dbReference type="Gene3D" id="2.160.10.10">
    <property type="entry name" value="Hexapeptide repeat proteins"/>
    <property type="match status" value="1"/>
</dbReference>
<gene>
    <name evidence="9" type="ORF">EKG39_16515</name>
</gene>
<accession>A0A3S0ICU7</accession>
<dbReference type="SUPFAM" id="SSF51161">
    <property type="entry name" value="Trimeric LpxA-like enzymes"/>
    <property type="match status" value="1"/>
</dbReference>
<dbReference type="GO" id="GO:0005829">
    <property type="term" value="C:cytosol"/>
    <property type="evidence" value="ECO:0007669"/>
    <property type="project" value="TreeGrafter"/>
</dbReference>
<dbReference type="FunFam" id="2.160.10.10:FF:000025">
    <property type="entry name" value="Hexapeptide-repeat containing-acetyltransferase"/>
    <property type="match status" value="1"/>
</dbReference>
<evidence type="ECO:0000313" key="9">
    <source>
        <dbReference type="EMBL" id="RTR29674.1"/>
    </source>
</evidence>
<keyword evidence="4" id="KW-0677">Repeat</keyword>
<organism evidence="9 10">
    <name type="scientific">Shewanella atlantica</name>
    <dbReference type="NCBI Taxonomy" id="271099"/>
    <lineage>
        <taxon>Bacteria</taxon>
        <taxon>Pseudomonadati</taxon>
        <taxon>Pseudomonadota</taxon>
        <taxon>Gammaproteobacteria</taxon>
        <taxon>Alteromonadales</taxon>
        <taxon>Shewanellaceae</taxon>
        <taxon>Shewanella</taxon>
    </lineage>
</organism>
<feature type="domain" description="Maltose/galactoside acetyltransferase" evidence="8">
    <location>
        <begin position="8"/>
        <end position="56"/>
    </location>
</feature>
<keyword evidence="2" id="KW-0536">Nodulation</keyword>
<evidence type="ECO:0000256" key="3">
    <source>
        <dbReference type="ARBA" id="ARBA00022679"/>
    </source>
</evidence>
<keyword evidence="3 9" id="KW-0808">Transferase</keyword>
<dbReference type="InterPro" id="IPR024688">
    <property type="entry name" value="Mac_dom"/>
</dbReference>
<dbReference type="Proteomes" id="UP000282060">
    <property type="component" value="Unassembled WGS sequence"/>
</dbReference>
<dbReference type="SMART" id="SM01266">
    <property type="entry name" value="Mac"/>
    <property type="match status" value="1"/>
</dbReference>
<dbReference type="EMBL" id="RXNV01000009">
    <property type="protein sequence ID" value="RTR29674.1"/>
    <property type="molecule type" value="Genomic_DNA"/>
</dbReference>
<dbReference type="CDD" id="cd03357">
    <property type="entry name" value="LbH_MAT_GAT"/>
    <property type="match status" value="1"/>
</dbReference>
<dbReference type="GO" id="GO:0008374">
    <property type="term" value="F:O-acyltransferase activity"/>
    <property type="evidence" value="ECO:0007669"/>
    <property type="project" value="TreeGrafter"/>
</dbReference>